<name>A0A1I1P3D6_9ACTN</name>
<dbReference type="STRING" id="574651.SAMN04487968_1266"/>
<reference evidence="2 3" key="1">
    <citation type="submission" date="2016-10" db="EMBL/GenBank/DDBJ databases">
        <authorList>
            <person name="de Groot N.N."/>
        </authorList>
    </citation>
    <scope>NUCLEOTIDE SEQUENCE [LARGE SCALE GENOMIC DNA]</scope>
    <source>
        <strain evidence="2 3">CGMCC 1.7056</strain>
    </source>
</reference>
<sequence>MLPGDPYGLDADGDGSACDSLPSGGGGTSSGGTGGGGATHTTKATVTIKIARKPVAAHRWKFTCTVKRSGKAYVGKNVTFQWRDNGGRWHRWPKAHKTNHKGQASLASTWPPPAGQVRCRTAGTSTTKAGQSRVIAAWPR</sequence>
<feature type="region of interest" description="Disordered" evidence="1">
    <location>
        <begin position="1"/>
        <end position="40"/>
    </location>
</feature>
<evidence type="ECO:0000313" key="2">
    <source>
        <dbReference type="EMBL" id="SFD04337.1"/>
    </source>
</evidence>
<feature type="compositionally biased region" description="Gly residues" evidence="1">
    <location>
        <begin position="23"/>
        <end position="38"/>
    </location>
</feature>
<evidence type="ECO:0008006" key="4">
    <source>
        <dbReference type="Google" id="ProtNLM"/>
    </source>
</evidence>
<dbReference type="AlphaFoldDB" id="A0A1I1P3D6"/>
<dbReference type="Proteomes" id="UP000198832">
    <property type="component" value="Unassembled WGS sequence"/>
</dbReference>
<accession>A0A1I1P3D6</accession>
<evidence type="ECO:0000256" key="1">
    <source>
        <dbReference type="SAM" id="MobiDB-lite"/>
    </source>
</evidence>
<keyword evidence="3" id="KW-1185">Reference proteome</keyword>
<dbReference type="EMBL" id="FOLB01000026">
    <property type="protein sequence ID" value="SFD04337.1"/>
    <property type="molecule type" value="Genomic_DNA"/>
</dbReference>
<proteinExistence type="predicted"/>
<organism evidence="2 3">
    <name type="scientific">Nocardioides terrae</name>
    <dbReference type="NCBI Taxonomy" id="574651"/>
    <lineage>
        <taxon>Bacteria</taxon>
        <taxon>Bacillati</taxon>
        <taxon>Actinomycetota</taxon>
        <taxon>Actinomycetes</taxon>
        <taxon>Propionibacteriales</taxon>
        <taxon>Nocardioidaceae</taxon>
        <taxon>Nocardioides</taxon>
    </lineage>
</organism>
<protein>
    <recommendedName>
        <fullName evidence="4">Excalibur calcium-binding domain-containing protein</fullName>
    </recommendedName>
</protein>
<evidence type="ECO:0000313" key="3">
    <source>
        <dbReference type="Proteomes" id="UP000198832"/>
    </source>
</evidence>
<gene>
    <name evidence="2" type="ORF">SAMN04487968_1266</name>
</gene>
<feature type="region of interest" description="Disordered" evidence="1">
    <location>
        <begin position="94"/>
        <end position="114"/>
    </location>
</feature>